<evidence type="ECO:0000256" key="1">
    <source>
        <dbReference type="ARBA" id="ARBA00008777"/>
    </source>
</evidence>
<feature type="region of interest" description="Disordered" evidence="7">
    <location>
        <begin position="102"/>
        <end position="159"/>
    </location>
</feature>
<organism evidence="8 9">
    <name type="scientific">Geofilum rubicundum JCM 15548</name>
    <dbReference type="NCBI Taxonomy" id="1236989"/>
    <lineage>
        <taxon>Bacteria</taxon>
        <taxon>Pseudomonadati</taxon>
        <taxon>Bacteroidota</taxon>
        <taxon>Bacteroidia</taxon>
        <taxon>Marinilabiliales</taxon>
        <taxon>Marinilabiliaceae</taxon>
        <taxon>Geofilum</taxon>
    </lineage>
</organism>
<dbReference type="Gene3D" id="3.90.1030.10">
    <property type="entry name" value="Ribosomal protein L17"/>
    <property type="match status" value="1"/>
</dbReference>
<evidence type="ECO:0000256" key="7">
    <source>
        <dbReference type="SAM" id="MobiDB-lite"/>
    </source>
</evidence>
<dbReference type="STRING" id="1236989.JCM15548_12237"/>
<accession>A0A0E9LYQ3</accession>
<dbReference type="Pfam" id="PF01196">
    <property type="entry name" value="Ribosomal_L17"/>
    <property type="match status" value="1"/>
</dbReference>
<sequence>MASSLIVHKRIKTTVAKAKALRMYVEPLINRSKEDTTHSRRVVFSYLQNKDAVSELFREVAQKVATRPGGYTRILKLGNRLGDAAEMCYIELVDYNENMLAASGEAATGEKKKTTRRSRRGGKKTAEETVAAAETAKPAAAKAEPKEEDQAPEAEKTEE</sequence>
<feature type="compositionally biased region" description="Low complexity" evidence="7">
    <location>
        <begin position="128"/>
        <end position="142"/>
    </location>
</feature>
<evidence type="ECO:0000256" key="4">
    <source>
        <dbReference type="ARBA" id="ARBA00035494"/>
    </source>
</evidence>
<reference evidence="8 9" key="1">
    <citation type="journal article" date="2015" name="Microbes Environ.">
        <title>Distribution and evolution of nitrogen fixation genes in the phylum bacteroidetes.</title>
        <authorList>
            <person name="Inoue J."/>
            <person name="Oshima K."/>
            <person name="Suda W."/>
            <person name="Sakamoto M."/>
            <person name="Iino T."/>
            <person name="Noda S."/>
            <person name="Hongoh Y."/>
            <person name="Hattori M."/>
            <person name="Ohkuma M."/>
        </authorList>
    </citation>
    <scope>NUCLEOTIDE SEQUENCE [LARGE SCALE GENOMIC DNA]</scope>
    <source>
        <strain evidence="8">JCM 15548</strain>
    </source>
</reference>
<dbReference type="GO" id="GO:0022625">
    <property type="term" value="C:cytosolic large ribosomal subunit"/>
    <property type="evidence" value="ECO:0007669"/>
    <property type="project" value="TreeGrafter"/>
</dbReference>
<protein>
    <recommendedName>
        <fullName evidence="4 6">50S ribosomal protein L17</fullName>
    </recommendedName>
</protein>
<dbReference type="EMBL" id="BAZW01000016">
    <property type="protein sequence ID" value="GAO29995.1"/>
    <property type="molecule type" value="Genomic_DNA"/>
</dbReference>
<keyword evidence="3 5" id="KW-0687">Ribonucleoprotein</keyword>
<feature type="compositionally biased region" description="Basic residues" evidence="7">
    <location>
        <begin position="113"/>
        <end position="123"/>
    </location>
</feature>
<dbReference type="Proteomes" id="UP000032900">
    <property type="component" value="Unassembled WGS sequence"/>
</dbReference>
<keyword evidence="9" id="KW-1185">Reference proteome</keyword>
<dbReference type="AlphaFoldDB" id="A0A0E9LYQ3"/>
<dbReference type="PANTHER" id="PTHR14413:SF16">
    <property type="entry name" value="LARGE RIBOSOMAL SUBUNIT PROTEIN BL17M"/>
    <property type="match status" value="1"/>
</dbReference>
<name>A0A0E9LYQ3_9BACT</name>
<evidence type="ECO:0000256" key="5">
    <source>
        <dbReference type="RuleBase" id="RU000660"/>
    </source>
</evidence>
<dbReference type="InterPro" id="IPR036373">
    <property type="entry name" value="Ribosomal_bL17_sf"/>
</dbReference>
<dbReference type="GO" id="GO:0006412">
    <property type="term" value="P:translation"/>
    <property type="evidence" value="ECO:0007669"/>
    <property type="project" value="InterPro"/>
</dbReference>
<comment type="caution">
    <text evidence="8">The sequence shown here is derived from an EMBL/GenBank/DDBJ whole genome shotgun (WGS) entry which is preliminary data.</text>
</comment>
<proteinExistence type="inferred from homology"/>
<evidence type="ECO:0000256" key="3">
    <source>
        <dbReference type="ARBA" id="ARBA00023274"/>
    </source>
</evidence>
<dbReference type="InterPro" id="IPR000456">
    <property type="entry name" value="Ribosomal_bL17"/>
</dbReference>
<evidence type="ECO:0000256" key="6">
    <source>
        <dbReference type="RuleBase" id="RU000661"/>
    </source>
</evidence>
<evidence type="ECO:0000313" key="9">
    <source>
        <dbReference type="Proteomes" id="UP000032900"/>
    </source>
</evidence>
<feature type="compositionally biased region" description="Basic and acidic residues" evidence="7">
    <location>
        <begin position="143"/>
        <end position="159"/>
    </location>
</feature>
<keyword evidence="2 5" id="KW-0689">Ribosomal protein</keyword>
<dbReference type="SUPFAM" id="SSF64263">
    <property type="entry name" value="Prokaryotic ribosomal protein L17"/>
    <property type="match status" value="1"/>
</dbReference>
<evidence type="ECO:0000313" key="8">
    <source>
        <dbReference type="EMBL" id="GAO29995.1"/>
    </source>
</evidence>
<dbReference type="PANTHER" id="PTHR14413">
    <property type="entry name" value="RIBOSOMAL PROTEIN L17"/>
    <property type="match status" value="1"/>
</dbReference>
<gene>
    <name evidence="8" type="ORF">JCM15548_12237</name>
</gene>
<evidence type="ECO:0000256" key="2">
    <source>
        <dbReference type="ARBA" id="ARBA00022980"/>
    </source>
</evidence>
<comment type="similarity">
    <text evidence="1 5">Belongs to the bacterial ribosomal protein bL17 family.</text>
</comment>
<dbReference type="NCBIfam" id="TIGR00059">
    <property type="entry name" value="L17"/>
    <property type="match status" value="1"/>
</dbReference>
<dbReference type="GO" id="GO:0003735">
    <property type="term" value="F:structural constituent of ribosome"/>
    <property type="evidence" value="ECO:0007669"/>
    <property type="project" value="InterPro"/>
</dbReference>